<dbReference type="PANTHER" id="PTHR45138">
    <property type="entry name" value="REGULATORY COMPONENTS OF SENSORY TRANSDUCTION SYSTEM"/>
    <property type="match status" value="1"/>
</dbReference>
<accession>A0ABV8GV80</accession>
<gene>
    <name evidence="2" type="ORF">ACFOUV_01610</name>
</gene>
<dbReference type="PROSITE" id="PS50887">
    <property type="entry name" value="GGDEF"/>
    <property type="match status" value="1"/>
</dbReference>
<comment type="caution">
    <text evidence="2">The sequence shown here is derived from an EMBL/GenBank/DDBJ whole genome shotgun (WGS) entry which is preliminary data.</text>
</comment>
<dbReference type="NCBIfam" id="TIGR00254">
    <property type="entry name" value="GGDEF"/>
    <property type="match status" value="1"/>
</dbReference>
<dbReference type="InterPro" id="IPR043128">
    <property type="entry name" value="Rev_trsase/Diguanyl_cyclase"/>
</dbReference>
<dbReference type="EMBL" id="JBHSAO010000001">
    <property type="protein sequence ID" value="MFC4022512.1"/>
    <property type="molecule type" value="Genomic_DNA"/>
</dbReference>
<dbReference type="InterPro" id="IPR029016">
    <property type="entry name" value="GAF-like_dom_sf"/>
</dbReference>
<dbReference type="PANTHER" id="PTHR45138:SF9">
    <property type="entry name" value="DIGUANYLATE CYCLASE DGCM-RELATED"/>
    <property type="match status" value="1"/>
</dbReference>
<dbReference type="RefSeq" id="WP_379495020.1">
    <property type="nucleotide sequence ID" value="NZ_JBHSAO010000001.1"/>
</dbReference>
<sequence length="602" mass="69182">MTSIPNLYGIVHQSYFELLSTITNKSYNKIEIIVILLEKMGEFLNPSSAVVYYYDEFKNIYQRMDADLNLNSKLEPKFILKEDVFKYKKNDVKITFPFTVDQEEFLYVFTFTNRKLPSEENVEFVKKETETLLKMIGKFRVKKRSNWYYQELFELSKRIFATYDMNTILKEISGRLERNYSEISYTFFLSQDTEVSASLPVKTMEYNDIETENLSTKAFQTGELQSESKPEINASYIYAPLTGKQGIYGVLEINVPLNTSFPKMGKQFLIEFAHVAGKAIEAATLFQNSKHQVSDLTIINDTSHQLNSNLDLGEIVSLLKEQIQSTCHAADVGFIKFYDEYEILSGSSAFFHTSDNMLFMDYLYKKTKAYKEPLFIGNFSDEEMLLPYRSVMAFPMVQAGKVLSLTVILHRDSYHFSFDQFKLMQAIIQHSALAMANTILKDKLKEAVIKDYLTGLYSRNFLEETIERHMREGERGILMLFDIDDFKKINDSFGHHVGDQVLIQVSSTLMNHIGPGNIAARWGGEEIAIYAPNMNLEEGYILAEAISMQVELTTDPTVTLSSGVSAWNKEMKGDQDMLTLFLRTDKALYEAKNNGKNQVIKN</sequence>
<dbReference type="Proteomes" id="UP001595772">
    <property type="component" value="Unassembled WGS sequence"/>
</dbReference>
<evidence type="ECO:0000313" key="2">
    <source>
        <dbReference type="EMBL" id="MFC4022512.1"/>
    </source>
</evidence>
<proteinExistence type="predicted"/>
<dbReference type="InterPro" id="IPR029787">
    <property type="entry name" value="Nucleotide_cyclase"/>
</dbReference>
<dbReference type="Gene3D" id="3.30.450.40">
    <property type="match status" value="2"/>
</dbReference>
<evidence type="ECO:0000259" key="1">
    <source>
        <dbReference type="PROSITE" id="PS50887"/>
    </source>
</evidence>
<feature type="domain" description="GGDEF" evidence="1">
    <location>
        <begin position="474"/>
        <end position="602"/>
    </location>
</feature>
<protein>
    <submittedName>
        <fullName evidence="2">GGDEF domain-containing protein</fullName>
    </submittedName>
</protein>
<organism evidence="2 3">
    <name type="scientific">Oceanobacillus longus</name>
    <dbReference type="NCBI Taxonomy" id="930120"/>
    <lineage>
        <taxon>Bacteria</taxon>
        <taxon>Bacillati</taxon>
        <taxon>Bacillota</taxon>
        <taxon>Bacilli</taxon>
        <taxon>Bacillales</taxon>
        <taxon>Bacillaceae</taxon>
        <taxon>Oceanobacillus</taxon>
    </lineage>
</organism>
<dbReference type="SUPFAM" id="SSF55073">
    <property type="entry name" value="Nucleotide cyclase"/>
    <property type="match status" value="1"/>
</dbReference>
<dbReference type="InterPro" id="IPR050469">
    <property type="entry name" value="Diguanylate_Cyclase"/>
</dbReference>
<dbReference type="InterPro" id="IPR000160">
    <property type="entry name" value="GGDEF_dom"/>
</dbReference>
<name>A0ABV8GV80_9BACI</name>
<dbReference type="Pfam" id="PF00990">
    <property type="entry name" value="GGDEF"/>
    <property type="match status" value="1"/>
</dbReference>
<keyword evidence="3" id="KW-1185">Reference proteome</keyword>
<reference evidence="3" key="1">
    <citation type="journal article" date="2019" name="Int. J. Syst. Evol. Microbiol.">
        <title>The Global Catalogue of Microorganisms (GCM) 10K type strain sequencing project: providing services to taxonomists for standard genome sequencing and annotation.</title>
        <authorList>
            <consortium name="The Broad Institute Genomics Platform"/>
            <consortium name="The Broad Institute Genome Sequencing Center for Infectious Disease"/>
            <person name="Wu L."/>
            <person name="Ma J."/>
        </authorList>
    </citation>
    <scope>NUCLEOTIDE SEQUENCE [LARGE SCALE GENOMIC DNA]</scope>
    <source>
        <strain evidence="3">IBRC-M 10703</strain>
    </source>
</reference>
<dbReference type="SUPFAM" id="SSF55781">
    <property type="entry name" value="GAF domain-like"/>
    <property type="match status" value="2"/>
</dbReference>
<dbReference type="CDD" id="cd01949">
    <property type="entry name" value="GGDEF"/>
    <property type="match status" value="1"/>
</dbReference>
<dbReference type="Gene3D" id="3.30.70.270">
    <property type="match status" value="1"/>
</dbReference>
<evidence type="ECO:0000313" key="3">
    <source>
        <dbReference type="Proteomes" id="UP001595772"/>
    </source>
</evidence>
<dbReference type="SMART" id="SM00267">
    <property type="entry name" value="GGDEF"/>
    <property type="match status" value="1"/>
</dbReference>